<protein>
    <submittedName>
        <fullName evidence="1">Uncharacterized protein</fullName>
    </submittedName>
</protein>
<reference evidence="2" key="1">
    <citation type="journal article" date="2022" name="Mol. Ecol. Resour.">
        <title>The genomes of chicory, endive, great burdock and yacon provide insights into Asteraceae palaeo-polyploidization history and plant inulin production.</title>
        <authorList>
            <person name="Fan W."/>
            <person name="Wang S."/>
            <person name="Wang H."/>
            <person name="Wang A."/>
            <person name="Jiang F."/>
            <person name="Liu H."/>
            <person name="Zhao H."/>
            <person name="Xu D."/>
            <person name="Zhang Y."/>
        </authorList>
    </citation>
    <scope>NUCLEOTIDE SEQUENCE [LARGE SCALE GENOMIC DNA]</scope>
    <source>
        <strain evidence="2">cv. Yunnan</strain>
    </source>
</reference>
<gene>
    <name evidence="1" type="ORF">L1987_73261</name>
</gene>
<evidence type="ECO:0000313" key="2">
    <source>
        <dbReference type="Proteomes" id="UP001056120"/>
    </source>
</evidence>
<proteinExistence type="predicted"/>
<evidence type="ECO:0000313" key="1">
    <source>
        <dbReference type="EMBL" id="KAI3703300.1"/>
    </source>
</evidence>
<dbReference type="EMBL" id="CM042042">
    <property type="protein sequence ID" value="KAI3703300.1"/>
    <property type="molecule type" value="Genomic_DNA"/>
</dbReference>
<name>A0ACB9A4I5_9ASTR</name>
<reference evidence="1 2" key="2">
    <citation type="journal article" date="2022" name="Mol. Ecol. Resour.">
        <title>The genomes of chicory, endive, great burdock and yacon provide insights into Asteraceae paleo-polyploidization history and plant inulin production.</title>
        <authorList>
            <person name="Fan W."/>
            <person name="Wang S."/>
            <person name="Wang H."/>
            <person name="Wang A."/>
            <person name="Jiang F."/>
            <person name="Liu H."/>
            <person name="Zhao H."/>
            <person name="Xu D."/>
            <person name="Zhang Y."/>
        </authorList>
    </citation>
    <scope>NUCLEOTIDE SEQUENCE [LARGE SCALE GENOMIC DNA]</scope>
    <source>
        <strain evidence="2">cv. Yunnan</strain>
        <tissue evidence="1">Leaves</tissue>
    </source>
</reference>
<sequence length="654" mass="73832">MDLHFQHSPTSPPENTISAGENVLDEAIANETSSLSLNNQPLITFTENSSATYLSSQNPCLDFFFHVVPDTPPEDLLNRLDLAWNHNPLTTLKLICNLRAVRGNGKSDKQSFYTAAIWLHKHHPKTLASNIPILVEFGYFKDLLEILYRLIEGPDVRRNAKSEWISKKSAKGKGLARKMYFLSKKKKNNCDEDMKAKLRARVPREQRIQANRAHMKIEKERAKASRREKESAMAEKARDRYSSDPDYRSLHDQVSLFFADCLRSDIQMLNSGDYMKISLAAKWCPSVDSSYDKATLICESIARLVYPRNSDPELDELGDVSYLFRVKNLLRKQILVPLHNALKLPELYMSAKQWSAISYDRVASIAMKNYTDIFLHRDNERFRSYLENVKAGDAKIAAGALLPHEIIGGLNRGSGVAIVAELQWKRMVYDLLKKGKLTNCIAVCDVSGSMSGTPMEVSVAIGLLVSELSAEPWKGHVITFSNSPELHLIEGRDLRSKTEFIRNMNAGLNTNFQKVFDKLLEVGVNGKLSEDDMVKRVFVFSYMEFDQASSDPWETDYEAIERKFKGCGYERVPEIVFWNLRDSSSTPVTCNQKGVALLSGFSKNLLTLFLEEGGVIKQEDIPNVTGAVKGDLNPEDVMEAAISGELYQKLVVYD</sequence>
<comment type="caution">
    <text evidence="1">The sequence shown here is derived from an EMBL/GenBank/DDBJ whole genome shotgun (WGS) entry which is preliminary data.</text>
</comment>
<dbReference type="Proteomes" id="UP001056120">
    <property type="component" value="Linkage Group LG25"/>
</dbReference>
<organism evidence="1 2">
    <name type="scientific">Smallanthus sonchifolius</name>
    <dbReference type="NCBI Taxonomy" id="185202"/>
    <lineage>
        <taxon>Eukaryota</taxon>
        <taxon>Viridiplantae</taxon>
        <taxon>Streptophyta</taxon>
        <taxon>Embryophyta</taxon>
        <taxon>Tracheophyta</taxon>
        <taxon>Spermatophyta</taxon>
        <taxon>Magnoliopsida</taxon>
        <taxon>eudicotyledons</taxon>
        <taxon>Gunneridae</taxon>
        <taxon>Pentapetalae</taxon>
        <taxon>asterids</taxon>
        <taxon>campanulids</taxon>
        <taxon>Asterales</taxon>
        <taxon>Asteraceae</taxon>
        <taxon>Asteroideae</taxon>
        <taxon>Heliantheae alliance</taxon>
        <taxon>Millerieae</taxon>
        <taxon>Smallanthus</taxon>
    </lineage>
</organism>
<keyword evidence="2" id="KW-1185">Reference proteome</keyword>
<accession>A0ACB9A4I5</accession>